<dbReference type="Proteomes" id="UP001174936">
    <property type="component" value="Unassembled WGS sequence"/>
</dbReference>
<protein>
    <submittedName>
        <fullName evidence="1">Uncharacterized protein</fullName>
    </submittedName>
</protein>
<keyword evidence="2" id="KW-1185">Reference proteome</keyword>
<name>A0AA39XSX0_9PEZI</name>
<accession>A0AA39XSX0</accession>
<evidence type="ECO:0000313" key="2">
    <source>
        <dbReference type="Proteomes" id="UP001174936"/>
    </source>
</evidence>
<proteinExistence type="predicted"/>
<reference evidence="1" key="1">
    <citation type="submission" date="2023-06" db="EMBL/GenBank/DDBJ databases">
        <title>Genome-scale phylogeny and comparative genomics of the fungal order Sordariales.</title>
        <authorList>
            <consortium name="Lawrence Berkeley National Laboratory"/>
            <person name="Hensen N."/>
            <person name="Bonometti L."/>
            <person name="Westerberg I."/>
            <person name="Brannstrom I.O."/>
            <person name="Guillou S."/>
            <person name="Cros-Aarteil S."/>
            <person name="Calhoun S."/>
            <person name="Haridas S."/>
            <person name="Kuo A."/>
            <person name="Mondo S."/>
            <person name="Pangilinan J."/>
            <person name="Riley R."/>
            <person name="Labutti K."/>
            <person name="Andreopoulos B."/>
            <person name="Lipzen A."/>
            <person name="Chen C."/>
            <person name="Yanf M."/>
            <person name="Daum C."/>
            <person name="Ng V."/>
            <person name="Clum A."/>
            <person name="Steindorff A."/>
            <person name="Ohm R."/>
            <person name="Martin F."/>
            <person name="Silar P."/>
            <person name="Natvig D."/>
            <person name="Lalanne C."/>
            <person name="Gautier V."/>
            <person name="Ament-Velasquez S.L."/>
            <person name="Kruys A."/>
            <person name="Hutchinson M.I."/>
            <person name="Powell A.J."/>
            <person name="Barry K."/>
            <person name="Miller A.N."/>
            <person name="Grigoriev I.V."/>
            <person name="Debuchy R."/>
            <person name="Gladieux P."/>
            <person name="Thoren M.H."/>
            <person name="Johannesson H."/>
        </authorList>
    </citation>
    <scope>NUCLEOTIDE SEQUENCE</scope>
    <source>
        <strain evidence="1">SMH2532-1</strain>
    </source>
</reference>
<organism evidence="1 2">
    <name type="scientific">Cercophora newfieldiana</name>
    <dbReference type="NCBI Taxonomy" id="92897"/>
    <lineage>
        <taxon>Eukaryota</taxon>
        <taxon>Fungi</taxon>
        <taxon>Dikarya</taxon>
        <taxon>Ascomycota</taxon>
        <taxon>Pezizomycotina</taxon>
        <taxon>Sordariomycetes</taxon>
        <taxon>Sordariomycetidae</taxon>
        <taxon>Sordariales</taxon>
        <taxon>Lasiosphaeriaceae</taxon>
        <taxon>Cercophora</taxon>
    </lineage>
</organism>
<comment type="caution">
    <text evidence="1">The sequence shown here is derived from an EMBL/GenBank/DDBJ whole genome shotgun (WGS) entry which is preliminary data.</text>
</comment>
<gene>
    <name evidence="1" type="ORF">B0T16DRAFT_423522</name>
</gene>
<dbReference type="EMBL" id="JAULSV010000007">
    <property type="protein sequence ID" value="KAK0639643.1"/>
    <property type="molecule type" value="Genomic_DNA"/>
</dbReference>
<evidence type="ECO:0000313" key="1">
    <source>
        <dbReference type="EMBL" id="KAK0639643.1"/>
    </source>
</evidence>
<dbReference type="AlphaFoldDB" id="A0AA39XSX0"/>
<feature type="non-terminal residue" evidence="1">
    <location>
        <position position="1"/>
    </location>
</feature>
<sequence>MDHLSSLQVGWWGLVEPPLGAVRLVCVDHPCGCSTPRLNNAESTVPLPSLMKSSSSILQRIHIEALNRGCQHDSNISLIFVNLQEQPAINAICICCRASDAARFTDFRDDRSRTRCSIRIEARLRISCTKPQLHSGGQCGCAWLVRCGTDKLSAPLAPGGWSNAELDVGFSMLRLCGFQVFGGRFLWWGVFLHAVRANSTLDESASITSWPRGYSCRSFPRKRSLLRPLLQSYKTHRRSGHPAIARSPQLRRGRSGTARVATVCRCNVEIPHLNNSCRECAMPGLVKTSGLWGRQSAAGRRCAVHTAPRATCAAAHSALSE</sequence>